<reference evidence="1 2" key="1">
    <citation type="submission" date="2024-10" db="EMBL/GenBank/DDBJ databases">
        <title>The Natural Products Discovery Center: Release of the First 8490 Sequenced Strains for Exploring Actinobacteria Biosynthetic Diversity.</title>
        <authorList>
            <person name="Kalkreuter E."/>
            <person name="Kautsar S.A."/>
            <person name="Yang D."/>
            <person name="Bader C.D."/>
            <person name="Teijaro C.N."/>
            <person name="Fluegel L."/>
            <person name="Davis C.M."/>
            <person name="Simpson J.R."/>
            <person name="Lauterbach L."/>
            <person name="Steele A.D."/>
            <person name="Gui C."/>
            <person name="Meng S."/>
            <person name="Li G."/>
            <person name="Viehrig K."/>
            <person name="Ye F."/>
            <person name="Su P."/>
            <person name="Kiefer A.F."/>
            <person name="Nichols A."/>
            <person name="Cepeda A.J."/>
            <person name="Yan W."/>
            <person name="Fan B."/>
            <person name="Jiang Y."/>
            <person name="Adhikari A."/>
            <person name="Zheng C.-J."/>
            <person name="Schuster L."/>
            <person name="Cowan T.M."/>
            <person name="Smanski M.J."/>
            <person name="Chevrette M.G."/>
            <person name="De Carvalho L.P.S."/>
            <person name="Shen B."/>
        </authorList>
    </citation>
    <scope>NUCLEOTIDE SEQUENCE [LARGE SCALE GENOMIC DNA]</scope>
    <source>
        <strain evidence="1 2">NPDC000087</strain>
    </source>
</reference>
<organism evidence="1 2">
    <name type="scientific">Paractinoplanes globisporus</name>
    <dbReference type="NCBI Taxonomy" id="113565"/>
    <lineage>
        <taxon>Bacteria</taxon>
        <taxon>Bacillati</taxon>
        <taxon>Actinomycetota</taxon>
        <taxon>Actinomycetes</taxon>
        <taxon>Micromonosporales</taxon>
        <taxon>Micromonosporaceae</taxon>
        <taxon>Paractinoplanes</taxon>
    </lineage>
</organism>
<accession>A0ABW6WFB4</accession>
<protein>
    <recommendedName>
        <fullName evidence="3">DUF4034 domain-containing protein</fullName>
    </recommendedName>
</protein>
<name>A0ABW6WFB4_9ACTN</name>
<evidence type="ECO:0008006" key="3">
    <source>
        <dbReference type="Google" id="ProtNLM"/>
    </source>
</evidence>
<dbReference type="Proteomes" id="UP001602245">
    <property type="component" value="Unassembled WGS sequence"/>
</dbReference>
<keyword evidence="2" id="KW-1185">Reference proteome</keyword>
<comment type="caution">
    <text evidence="1">The sequence shown here is derived from an EMBL/GenBank/DDBJ whole genome shotgun (WGS) entry which is preliminary data.</text>
</comment>
<dbReference type="EMBL" id="JBIAZU010000003">
    <property type="protein sequence ID" value="MFF5291606.1"/>
    <property type="molecule type" value="Genomic_DNA"/>
</dbReference>
<evidence type="ECO:0000313" key="2">
    <source>
        <dbReference type="Proteomes" id="UP001602245"/>
    </source>
</evidence>
<gene>
    <name evidence="1" type="ORF">ACFY35_19355</name>
</gene>
<proteinExistence type="predicted"/>
<dbReference type="RefSeq" id="WP_020513661.1">
    <property type="nucleotide sequence ID" value="NZ_JBIAZU010000003.1"/>
</dbReference>
<evidence type="ECO:0000313" key="1">
    <source>
        <dbReference type="EMBL" id="MFF5291606.1"/>
    </source>
</evidence>
<sequence length="312" mass="34779">MSDRVLLDPAAAYPEVTRVRAALAARDWGGVRTVVDAAPPVGRSMLLRYGADGDHLEDFLRYVVATDPADSAAAAMLAMHLIDIGWKVRTGYRANHVSREQFASFHDWLRKAEVVLLDGVARTPADPALWVARITSARGLQLGLAETRRRYQRLAAIDPHHLPGQTQYLQRLCPKWSGSWELLFEWSRDAMKAAPPGGPQALLVAEAHIERWADESPDGRRYVRDPAVRAEIYEAAQRSVLHPEFRRDYGWVQLASTFAMLFCLIDDRDGAAAMFRMLGELGTELPWGYLGDDAPAVIAARRRWALGNGGLR</sequence>